<evidence type="ECO:0000259" key="5">
    <source>
        <dbReference type="Pfam" id="PF08323"/>
    </source>
</evidence>
<organism evidence="6 7">
    <name type="scientific">Neptunicella marina</name>
    <dbReference type="NCBI Taxonomy" id="2125989"/>
    <lineage>
        <taxon>Bacteria</taxon>
        <taxon>Pseudomonadati</taxon>
        <taxon>Pseudomonadota</taxon>
        <taxon>Gammaproteobacteria</taxon>
        <taxon>Alteromonadales</taxon>
        <taxon>Alteromonadaceae</taxon>
        <taxon>Neptunicella</taxon>
    </lineage>
</organism>
<reference evidence="6" key="1">
    <citation type="journal article" date="2018" name="Int. J. Syst. Evol. Microbiol.">
        <title>Neptunicella marina gen. nov., sp. nov., isolated from surface seawater.</title>
        <authorList>
            <person name="Liu X."/>
            <person name="Lai Q."/>
            <person name="Du Y."/>
            <person name="Zhang X."/>
            <person name="Liu Z."/>
            <person name="Sun F."/>
            <person name="Shao Z."/>
        </authorList>
    </citation>
    <scope>NUCLEOTIDE SEQUENCE</scope>
    <source>
        <strain evidence="6">S27-2</strain>
    </source>
</reference>
<dbReference type="EC" id="2.4.1.21" evidence="2"/>
<keyword evidence="7" id="KW-1185">Reference proteome</keyword>
<dbReference type="PANTHER" id="PTHR45825">
    <property type="entry name" value="GRANULE-BOUND STARCH SYNTHASE 1, CHLOROPLASTIC/AMYLOPLASTIC"/>
    <property type="match status" value="1"/>
</dbReference>
<comment type="caution">
    <text evidence="6">The sequence shown here is derived from an EMBL/GenBank/DDBJ whole genome shotgun (WGS) entry which is preliminary data.</text>
</comment>
<dbReference type="GO" id="GO:0005829">
    <property type="term" value="C:cytosol"/>
    <property type="evidence" value="ECO:0007669"/>
    <property type="project" value="TreeGrafter"/>
</dbReference>
<evidence type="ECO:0000256" key="2">
    <source>
        <dbReference type="ARBA" id="ARBA00012588"/>
    </source>
</evidence>
<dbReference type="PANTHER" id="PTHR45825:SF11">
    <property type="entry name" value="ALPHA AMYLASE DOMAIN-CONTAINING PROTEIN"/>
    <property type="match status" value="1"/>
</dbReference>
<dbReference type="Proteomes" id="UP000601768">
    <property type="component" value="Unassembled WGS sequence"/>
</dbReference>
<evidence type="ECO:0000256" key="3">
    <source>
        <dbReference type="ARBA" id="ARBA00022676"/>
    </source>
</evidence>
<proteinExistence type="predicted"/>
<dbReference type="SUPFAM" id="SSF53756">
    <property type="entry name" value="UDP-Glycosyltransferase/glycogen phosphorylase"/>
    <property type="match status" value="1"/>
</dbReference>
<protein>
    <recommendedName>
        <fullName evidence="2">starch synthase</fullName>
        <ecNumber evidence="2">2.4.1.21</ecNumber>
    </recommendedName>
</protein>
<comment type="catalytic activity">
    <reaction evidence="1">
        <text>[(1-&gt;4)-alpha-D-glucosyl](n) + ADP-alpha-D-glucose = [(1-&gt;4)-alpha-D-glucosyl](n+1) + ADP + H(+)</text>
        <dbReference type="Rhea" id="RHEA:18189"/>
        <dbReference type="Rhea" id="RHEA-COMP:9584"/>
        <dbReference type="Rhea" id="RHEA-COMP:9587"/>
        <dbReference type="ChEBI" id="CHEBI:15378"/>
        <dbReference type="ChEBI" id="CHEBI:15444"/>
        <dbReference type="ChEBI" id="CHEBI:57498"/>
        <dbReference type="ChEBI" id="CHEBI:456216"/>
        <dbReference type="EC" id="2.4.1.21"/>
    </reaction>
</comment>
<dbReference type="GO" id="GO:0009011">
    <property type="term" value="F:alpha-1,4-glucan glucosyltransferase (ADP-glucose donor) activity"/>
    <property type="evidence" value="ECO:0007669"/>
    <property type="project" value="UniProtKB-EC"/>
</dbReference>
<evidence type="ECO:0000313" key="7">
    <source>
        <dbReference type="Proteomes" id="UP000601768"/>
    </source>
</evidence>
<evidence type="ECO:0000256" key="1">
    <source>
        <dbReference type="ARBA" id="ARBA00001478"/>
    </source>
</evidence>
<feature type="domain" description="Starch synthase catalytic" evidence="5">
    <location>
        <begin position="1"/>
        <end position="260"/>
    </location>
</feature>
<dbReference type="EMBL" id="JACNEP010000017">
    <property type="protein sequence ID" value="MBC3767363.1"/>
    <property type="molecule type" value="Genomic_DNA"/>
</dbReference>
<reference evidence="6" key="2">
    <citation type="submission" date="2020-08" db="EMBL/GenBank/DDBJ databases">
        <authorList>
            <person name="Lai Q."/>
        </authorList>
    </citation>
    <scope>NUCLEOTIDE SEQUENCE</scope>
    <source>
        <strain evidence="6">S27-2</strain>
    </source>
</reference>
<dbReference type="InterPro" id="IPR013534">
    <property type="entry name" value="Starch_synth_cat_dom"/>
</dbReference>
<keyword evidence="3" id="KW-0328">Glycosyltransferase</keyword>
<dbReference type="AlphaFoldDB" id="A0A8J6M3D3"/>
<dbReference type="Pfam" id="PF13692">
    <property type="entry name" value="Glyco_trans_1_4"/>
    <property type="match status" value="1"/>
</dbReference>
<keyword evidence="4" id="KW-0808">Transferase</keyword>
<evidence type="ECO:0000256" key="4">
    <source>
        <dbReference type="ARBA" id="ARBA00022679"/>
    </source>
</evidence>
<name>A0A8J6M3D3_9ALTE</name>
<sequence length="522" mass="57562">MVATENALLPAAKVGGIADVIADLPAALMTQNVVADVVMPGYGRLAAQNNAELVASFDVPFAGHTLKVQLAVLPHPDVKQARIFLIDHAIIAGAKGDIYSQDEHGRPFAYDATKFALFCISVATALKNNDIGMPDVLHLHDWHTGMLVLLRAFDDRFAFLRKVKTVFTVHNLALQGIRPLSHDDSSLAAWYPGLYQQLSSVQLSQVTDPRYGGCINPMRTGIVLSDKVHLVSPSYAEEVILASDAAKGFFGGEGLELDLRAKKANGALVGILNGCHYDKTTSRKQTSPVPLLLQKMQTAIVNWMGHHQWVRAVDQIALMRIQQIHAKKLKSFPFLLTSVGRLTDQKVLILRQKVSATQSVLEAILQTLQQFDEDALFVLLGSGDADIATEFREIASRCSNFIFLEGYHPDLPEYLYRYGDLFLMPSSFEPCGISQMLAMKYGQPCLVHAVGGLKDTVVDGQSGFSFCGDNLVQQASLLQKRLQDALSIYGTQDWKIIKRTAKAQHFSWQKSSELYCSQLYDI</sequence>
<dbReference type="Pfam" id="PF08323">
    <property type="entry name" value="Glyco_transf_5"/>
    <property type="match status" value="1"/>
</dbReference>
<dbReference type="Gene3D" id="3.40.50.2000">
    <property type="entry name" value="Glycogen Phosphorylase B"/>
    <property type="match status" value="2"/>
</dbReference>
<dbReference type="GO" id="GO:0005978">
    <property type="term" value="P:glycogen biosynthetic process"/>
    <property type="evidence" value="ECO:0007669"/>
    <property type="project" value="TreeGrafter"/>
</dbReference>
<evidence type="ECO:0000313" key="6">
    <source>
        <dbReference type="EMBL" id="MBC3767363.1"/>
    </source>
</evidence>
<gene>
    <name evidence="6" type="ORF">H8B19_15910</name>
</gene>
<accession>A0A8J6M3D3</accession>